<dbReference type="InterPro" id="IPR036249">
    <property type="entry name" value="Thioredoxin-like_sf"/>
</dbReference>
<comment type="caution">
    <text evidence="4">The sequence shown here is derived from an EMBL/GenBank/DDBJ whole genome shotgun (WGS) entry which is preliminary data.</text>
</comment>
<dbReference type="AlphaFoldDB" id="A0AA45C6G0"/>
<gene>
    <name evidence="4" type="ORF">C7380_11060</name>
</gene>
<reference evidence="4 5" key="1">
    <citation type="submission" date="2018-05" db="EMBL/GenBank/DDBJ databases">
        <title>Genomic Encyclopedia of Type Strains, Phase IV (KMG-IV): sequencing the most valuable type-strain genomes for metagenomic binning, comparative biology and taxonomic classification.</title>
        <authorList>
            <person name="Goeker M."/>
        </authorList>
    </citation>
    <scope>NUCLEOTIDE SEQUENCE [LARGE SCALE GENOMIC DNA]</scope>
    <source>
        <strain evidence="4 5">DSM 24906</strain>
    </source>
</reference>
<evidence type="ECO:0000256" key="2">
    <source>
        <dbReference type="PIRSR" id="PIRSR037031-51"/>
    </source>
</evidence>
<dbReference type="PANTHER" id="PTHR36450:SF1">
    <property type="entry name" value="THIOREDOXIN"/>
    <property type="match status" value="1"/>
</dbReference>
<proteinExistence type="predicted"/>
<organism evidence="4 5">
    <name type="scientific">Oceanotoga teriensis</name>
    <dbReference type="NCBI Taxonomy" id="515440"/>
    <lineage>
        <taxon>Bacteria</taxon>
        <taxon>Thermotogati</taxon>
        <taxon>Thermotogota</taxon>
        <taxon>Thermotogae</taxon>
        <taxon>Petrotogales</taxon>
        <taxon>Petrotogaceae</taxon>
        <taxon>Oceanotoga</taxon>
    </lineage>
</organism>
<evidence type="ECO:0000313" key="4">
    <source>
        <dbReference type="EMBL" id="PWJ92067.1"/>
    </source>
</evidence>
<dbReference type="Gene3D" id="3.40.30.10">
    <property type="entry name" value="Glutaredoxin"/>
    <property type="match status" value="1"/>
</dbReference>
<feature type="active site" description="Nucleophile" evidence="1">
    <location>
        <position position="10"/>
    </location>
</feature>
<evidence type="ECO:0000256" key="1">
    <source>
        <dbReference type="PIRSR" id="PIRSR037031-50"/>
    </source>
</evidence>
<dbReference type="EMBL" id="QGGI01000010">
    <property type="protein sequence ID" value="PWJ92067.1"/>
    <property type="molecule type" value="Genomic_DNA"/>
</dbReference>
<dbReference type="Pfam" id="PF13192">
    <property type="entry name" value="Thioredoxin_3"/>
    <property type="match status" value="1"/>
</dbReference>
<feature type="domain" description="Thioredoxin-like fold" evidence="3">
    <location>
        <begin position="1"/>
        <end position="76"/>
    </location>
</feature>
<dbReference type="RefSeq" id="WP_109604988.1">
    <property type="nucleotide sequence ID" value="NZ_QGGI01000010.1"/>
</dbReference>
<dbReference type="SUPFAM" id="SSF52833">
    <property type="entry name" value="Thioredoxin-like"/>
    <property type="match status" value="1"/>
</dbReference>
<dbReference type="Proteomes" id="UP000245921">
    <property type="component" value="Unassembled WGS sequence"/>
</dbReference>
<dbReference type="NCBIfam" id="TIGR00412">
    <property type="entry name" value="redox_disulf_2"/>
    <property type="match status" value="1"/>
</dbReference>
<sequence length="79" mass="8917">MKVKILGSGCANCNKLEKNTIDALKDLNIDYEIEHVKDYEKIMGYGVMKTPALVVDEKVIISGRVSKKDEIKNLIKNYS</sequence>
<feature type="disulfide bond" description="Redox-active" evidence="2">
    <location>
        <begin position="10"/>
        <end position="13"/>
    </location>
</feature>
<dbReference type="PANTHER" id="PTHR36450">
    <property type="entry name" value="THIOREDOXIN"/>
    <property type="match status" value="1"/>
</dbReference>
<protein>
    <submittedName>
        <fullName evidence="4">Small redox-active disulfide protein 2</fullName>
    </submittedName>
</protein>
<accession>A0AA45C6G0</accession>
<dbReference type="InterPro" id="IPR005243">
    <property type="entry name" value="THIRX-like_proc"/>
</dbReference>
<evidence type="ECO:0000259" key="3">
    <source>
        <dbReference type="Pfam" id="PF13192"/>
    </source>
</evidence>
<keyword evidence="5" id="KW-1185">Reference proteome</keyword>
<feature type="active site" description="Nucleophile" evidence="1">
    <location>
        <position position="13"/>
    </location>
</feature>
<keyword evidence="2" id="KW-0676">Redox-active center</keyword>
<keyword evidence="2" id="KW-1015">Disulfide bond</keyword>
<evidence type="ECO:0000313" key="5">
    <source>
        <dbReference type="Proteomes" id="UP000245921"/>
    </source>
</evidence>
<dbReference type="InterPro" id="IPR012336">
    <property type="entry name" value="Thioredoxin-like_fold"/>
</dbReference>
<name>A0AA45C6G0_9BACT</name>
<dbReference type="PIRSF" id="PIRSF037031">
    <property type="entry name" value="Redox_disulphide_2"/>
    <property type="match status" value="1"/>
</dbReference>